<dbReference type="PANTHER" id="PTHR48207:SF3">
    <property type="entry name" value="SUCCINATE--HYDROXYMETHYLGLUTARATE COA-TRANSFERASE"/>
    <property type="match status" value="1"/>
</dbReference>
<dbReference type="Proteomes" id="UP001596409">
    <property type="component" value="Unassembled WGS sequence"/>
</dbReference>
<keyword evidence="3" id="KW-1185">Reference proteome</keyword>
<keyword evidence="1 2" id="KW-0808">Transferase</keyword>
<accession>A0ABW2EET2</accession>
<sequence length="411" mass="44224">MPETDPVREPDRAQPASPLAGMKVVDLSKILAGPYVTMSLADLGAEVVKVEHPEGGDPTRQWGPPFNGPDATYYLAANRNKRSITLDLKSEAGQEVVHRLLADADVLVENFRPGSSLARIFDYEELSARYPRLVLLHISAFGELGPLRDEPGYDMVAQASAGLMSLTGEPAGPPVKAGYAMGDLGAALFGLIGVTSALVERERTGRGQYLTTSLYESQLALHINWATGYFATGERPARLGSGHPSLVPYQAYPAADGHFVIAVGNDGLFRRLCTTLGSPALADDPRFATNRARVVHRDELNAELMALLASGTVAHWCEVLKAAGVPVAPIRGLDEVYDCPQTEALGMVQKVDHPDVGPLQQVAFPVNFRGERPPVRSAPPTLGQHSREILAELGYGETDIARLLDDTHPRT</sequence>
<dbReference type="SUPFAM" id="SSF89796">
    <property type="entry name" value="CoA-transferase family III (CaiB/BaiF)"/>
    <property type="match status" value="1"/>
</dbReference>
<organism evidence="2 3">
    <name type="scientific">Streptomyces viridiviolaceus</name>
    <dbReference type="NCBI Taxonomy" id="68282"/>
    <lineage>
        <taxon>Bacteria</taxon>
        <taxon>Bacillati</taxon>
        <taxon>Actinomycetota</taxon>
        <taxon>Actinomycetes</taxon>
        <taxon>Kitasatosporales</taxon>
        <taxon>Streptomycetaceae</taxon>
        <taxon>Streptomyces</taxon>
    </lineage>
</organism>
<reference evidence="3" key="1">
    <citation type="journal article" date="2019" name="Int. J. Syst. Evol. Microbiol.">
        <title>The Global Catalogue of Microorganisms (GCM) 10K type strain sequencing project: providing services to taxonomists for standard genome sequencing and annotation.</title>
        <authorList>
            <consortium name="The Broad Institute Genomics Platform"/>
            <consortium name="The Broad Institute Genome Sequencing Center for Infectious Disease"/>
            <person name="Wu L."/>
            <person name="Ma J."/>
        </authorList>
    </citation>
    <scope>NUCLEOTIDE SEQUENCE [LARGE SCALE GENOMIC DNA]</scope>
    <source>
        <strain evidence="3">JCM 4855</strain>
    </source>
</reference>
<proteinExistence type="predicted"/>
<dbReference type="InterPro" id="IPR023606">
    <property type="entry name" value="CoA-Trfase_III_dom_1_sf"/>
</dbReference>
<dbReference type="Pfam" id="PF02515">
    <property type="entry name" value="CoA_transf_3"/>
    <property type="match status" value="1"/>
</dbReference>
<protein>
    <submittedName>
        <fullName evidence="2">CaiB/BaiF CoA transferase family protein</fullName>
    </submittedName>
</protein>
<dbReference type="InterPro" id="IPR050483">
    <property type="entry name" value="CoA-transferase_III_domain"/>
</dbReference>
<evidence type="ECO:0000313" key="3">
    <source>
        <dbReference type="Proteomes" id="UP001596409"/>
    </source>
</evidence>
<dbReference type="InterPro" id="IPR044855">
    <property type="entry name" value="CoA-Trfase_III_dom3_sf"/>
</dbReference>
<dbReference type="InterPro" id="IPR003673">
    <property type="entry name" value="CoA-Trfase_fam_III"/>
</dbReference>
<evidence type="ECO:0000313" key="2">
    <source>
        <dbReference type="EMBL" id="MFC7017809.1"/>
    </source>
</evidence>
<gene>
    <name evidence="2" type="ORF">ACFQMH_40215</name>
</gene>
<dbReference type="RefSeq" id="WP_189874245.1">
    <property type="nucleotide sequence ID" value="NZ_BMWA01000014.1"/>
</dbReference>
<dbReference type="EMBL" id="JBHSYM010000111">
    <property type="protein sequence ID" value="MFC7017809.1"/>
    <property type="molecule type" value="Genomic_DNA"/>
</dbReference>
<comment type="caution">
    <text evidence="2">The sequence shown here is derived from an EMBL/GenBank/DDBJ whole genome shotgun (WGS) entry which is preliminary data.</text>
</comment>
<dbReference type="GO" id="GO:0016740">
    <property type="term" value="F:transferase activity"/>
    <property type="evidence" value="ECO:0007669"/>
    <property type="project" value="UniProtKB-KW"/>
</dbReference>
<evidence type="ECO:0000256" key="1">
    <source>
        <dbReference type="ARBA" id="ARBA00022679"/>
    </source>
</evidence>
<name>A0ABW2EET2_9ACTN</name>
<dbReference type="Gene3D" id="3.40.50.10540">
    <property type="entry name" value="Crotonobetainyl-coa:carnitine coa-transferase, domain 1"/>
    <property type="match status" value="1"/>
</dbReference>
<dbReference type="Gene3D" id="3.30.1540.10">
    <property type="entry name" value="formyl-coa transferase, domain 3"/>
    <property type="match status" value="1"/>
</dbReference>
<dbReference type="PANTHER" id="PTHR48207">
    <property type="entry name" value="SUCCINATE--HYDROXYMETHYLGLUTARATE COA-TRANSFERASE"/>
    <property type="match status" value="1"/>
</dbReference>